<name>B3ER21_AMOA5</name>
<dbReference type="Gene3D" id="3.90.1150.140">
    <property type="match status" value="1"/>
</dbReference>
<keyword evidence="1" id="KW-0732">Signal</keyword>
<feature type="chain" id="PRO_5002786390" description="DUF1343 domain-containing protein" evidence="1">
    <location>
        <begin position="23"/>
        <end position="390"/>
    </location>
</feature>
<dbReference type="HOGENOM" id="CLU_033227_0_0_10"/>
<proteinExistence type="predicted"/>
<sequence length="390" mass="44062">MTFRWLLTLSFILLSYPFTITAHTASQVITGAEQLDAYLPKLRNKNIAVIANAASQVKGVHLVDILLKHGVIIKKILAPEHGFRGQKDAGEFDEDTIDTRTGIEIVSLYKQQSKRLTPSMLEGIDLVIFDIQDVGVRFFTYISTLHYVMEACVSCSKPLLLLDRPNPNAHYVDGPVLEKHVQSFIGMHPIPIVYGLTIGELASMINEEGWLKDGLKCNLEIISLKNYTHQTGYELPHKPSPNLANRQAVALYPSLGLFEGTIMSVGRGTDYPFQVIGYPDKTWGNFNFIPVSIPGMATSPKYQDKQCYGLDLREVIPSSFIKLAYLLHFYKLAKEQNIPFFEKSFDLHAGHATLRQQIEAGLSEKEIRASWQADLNRYKILRKNYLLYPE</sequence>
<dbReference type="STRING" id="452471.Aasi_0229"/>
<dbReference type="RefSeq" id="WP_012472431.1">
    <property type="nucleotide sequence ID" value="NC_010830.1"/>
</dbReference>
<dbReference type="GO" id="GO:0033922">
    <property type="term" value="F:peptidoglycan beta-N-acetylmuramidase activity"/>
    <property type="evidence" value="ECO:0007669"/>
    <property type="project" value="InterPro"/>
</dbReference>
<organism evidence="4 5">
    <name type="scientific">Amoebophilus asiaticus (strain 5a2)</name>
    <dbReference type="NCBI Taxonomy" id="452471"/>
    <lineage>
        <taxon>Bacteria</taxon>
        <taxon>Pseudomonadati</taxon>
        <taxon>Bacteroidota</taxon>
        <taxon>Cytophagia</taxon>
        <taxon>Cytophagales</taxon>
        <taxon>Amoebophilaceae</taxon>
        <taxon>Candidatus Amoebophilus</taxon>
    </lineage>
</organism>
<evidence type="ECO:0000313" key="5">
    <source>
        <dbReference type="Proteomes" id="UP000001227"/>
    </source>
</evidence>
<dbReference type="PANTHER" id="PTHR42915">
    <property type="entry name" value="HYPOTHETICAL 460 KDA PROTEIN IN FEUA-SIGW INTERGENIC REGION [PRECURSOR]"/>
    <property type="match status" value="1"/>
</dbReference>
<dbReference type="KEGG" id="aas:Aasi_0229"/>
<evidence type="ECO:0008006" key="6">
    <source>
        <dbReference type="Google" id="ProtNLM"/>
    </source>
</evidence>
<dbReference type="PANTHER" id="PTHR42915:SF1">
    <property type="entry name" value="PEPTIDOGLYCAN BETA-N-ACETYLMURAMIDASE NAMZ"/>
    <property type="match status" value="1"/>
</dbReference>
<dbReference type="eggNOG" id="COG3876">
    <property type="taxonomic scope" value="Bacteria"/>
</dbReference>
<gene>
    <name evidence="4" type="ordered locus">Aasi_0229</name>
</gene>
<dbReference type="InterPro" id="IPR008302">
    <property type="entry name" value="NamZ"/>
</dbReference>
<dbReference type="AlphaFoldDB" id="B3ER21"/>
<dbReference type="Gene3D" id="3.40.50.12170">
    <property type="entry name" value="Uncharacterised protein PF07075, DUF1343"/>
    <property type="match status" value="1"/>
</dbReference>
<evidence type="ECO:0000259" key="2">
    <source>
        <dbReference type="Pfam" id="PF07075"/>
    </source>
</evidence>
<dbReference type="Pfam" id="PF07075">
    <property type="entry name" value="NamZ_N"/>
    <property type="match status" value="1"/>
</dbReference>
<feature type="domain" description="Peptidoglycan beta-N-acetylmuramidase NamZ N-terminal" evidence="2">
    <location>
        <begin position="47"/>
        <end position="246"/>
    </location>
</feature>
<evidence type="ECO:0000313" key="4">
    <source>
        <dbReference type="EMBL" id="ACE05673.1"/>
    </source>
</evidence>
<evidence type="ECO:0000259" key="3">
    <source>
        <dbReference type="Pfam" id="PF20732"/>
    </source>
</evidence>
<feature type="domain" description="Peptidoglycan beta-N-acetylmuramidase NamZ C-terminal" evidence="3">
    <location>
        <begin position="251"/>
        <end position="388"/>
    </location>
</feature>
<dbReference type="InterPro" id="IPR048503">
    <property type="entry name" value="NamZ_C"/>
</dbReference>
<accession>B3ER21</accession>
<dbReference type="OrthoDB" id="9801061at2"/>
<reference evidence="4 5" key="1">
    <citation type="journal article" date="2010" name="J. Bacteriol.">
        <title>The genome of the amoeba symbiont 'Candidatus Amoebophilus asiaticus' reveals common mechanisms for host cell interaction among amoeba-associated bacteria.</title>
        <authorList>
            <person name="Schmitz-Esser S."/>
            <person name="Tischler P."/>
            <person name="Arnold R."/>
            <person name="Montanaro J."/>
            <person name="Wagner M."/>
            <person name="Rattei T."/>
            <person name="Horn M."/>
        </authorList>
    </citation>
    <scope>NUCLEOTIDE SEQUENCE [LARGE SCALE GENOMIC DNA]</scope>
    <source>
        <strain evidence="4 5">5a2</strain>
    </source>
</reference>
<protein>
    <recommendedName>
        <fullName evidence="6">DUF1343 domain-containing protein</fullName>
    </recommendedName>
</protein>
<dbReference type="EMBL" id="CP001102">
    <property type="protein sequence ID" value="ACE05673.1"/>
    <property type="molecule type" value="Genomic_DNA"/>
</dbReference>
<dbReference type="Proteomes" id="UP000001227">
    <property type="component" value="Chromosome"/>
</dbReference>
<dbReference type="Pfam" id="PF20732">
    <property type="entry name" value="NamZ_C"/>
    <property type="match status" value="1"/>
</dbReference>
<evidence type="ECO:0000256" key="1">
    <source>
        <dbReference type="SAM" id="SignalP"/>
    </source>
</evidence>
<keyword evidence="5" id="KW-1185">Reference proteome</keyword>
<feature type="signal peptide" evidence="1">
    <location>
        <begin position="1"/>
        <end position="22"/>
    </location>
</feature>
<dbReference type="PIRSF" id="PIRSF016719">
    <property type="entry name" value="UCP016719"/>
    <property type="match status" value="1"/>
</dbReference>
<dbReference type="InterPro" id="IPR048502">
    <property type="entry name" value="NamZ_N"/>
</dbReference>